<feature type="region of interest" description="Disordered" evidence="1">
    <location>
        <begin position="248"/>
        <end position="277"/>
    </location>
</feature>
<dbReference type="InterPro" id="IPR015007">
    <property type="entry name" value="NUP2/50/61"/>
</dbReference>
<feature type="compositionally biased region" description="Polar residues" evidence="1">
    <location>
        <begin position="104"/>
        <end position="114"/>
    </location>
</feature>
<dbReference type="Gene3D" id="2.30.29.30">
    <property type="entry name" value="Pleckstrin-homology domain (PH domain)/Phosphotyrosine-binding domain (PTB)"/>
    <property type="match status" value="1"/>
</dbReference>
<dbReference type="Pfam" id="PF08911">
    <property type="entry name" value="NUP50"/>
    <property type="match status" value="1"/>
</dbReference>
<organism evidence="3 4">
    <name type="scientific">Porcisia hertigi</name>
    <dbReference type="NCBI Taxonomy" id="2761500"/>
    <lineage>
        <taxon>Eukaryota</taxon>
        <taxon>Discoba</taxon>
        <taxon>Euglenozoa</taxon>
        <taxon>Kinetoplastea</taxon>
        <taxon>Metakinetoplastina</taxon>
        <taxon>Trypanosomatida</taxon>
        <taxon>Trypanosomatidae</taxon>
        <taxon>Leishmaniinae</taxon>
        <taxon>Porcisia</taxon>
    </lineage>
</organism>
<feature type="compositionally biased region" description="Polar residues" evidence="1">
    <location>
        <begin position="137"/>
        <end position="163"/>
    </location>
</feature>
<dbReference type="InterPro" id="IPR011993">
    <property type="entry name" value="PH-like_dom_sf"/>
</dbReference>
<dbReference type="RefSeq" id="XP_067753106.1">
    <property type="nucleotide sequence ID" value="XM_067896949.1"/>
</dbReference>
<dbReference type="OrthoDB" id="267341at2759"/>
<dbReference type="KEGG" id="phet:94287026"/>
<evidence type="ECO:0000256" key="1">
    <source>
        <dbReference type="SAM" id="MobiDB-lite"/>
    </source>
</evidence>
<sequence length="408" mass="42032">MSEGLRKRFAGDQLTRDDDGESRADEEFLTTPQVADESEMATRRVVRVRRTDRGSSSSAFANTPSLFKDVAVASDKEPPAFKVSFGAGSVVKGTAVGGSPAALASSSTQPTSSLVHPPATTPTAFRFGGNATAPATAESSKTPTISFPLGASTTDSGNGSTKMGSSFFGSTSASSGTASSSAGGLSFGFGSAGIPSATKTDEPPSKEPAPAVSTAMAEPKAPVFGAGSFNFGSAVNSFVEARKKIQEEKHDQISEADGGGDDNSDKAPKDDADGSGFGSEIVEQAARNVLATAPSKLFVFAKGDGDAPGRWVERGIGEAKIIAEEKKTEAGVHVHRLLVRGGYALNATVGKNLFTLSKTEAKHLILAVATSEGPHTYLLKFTGPNAEANTKKFSEAIKQIMEEPEKAG</sequence>
<name>A0A836L7E8_9TRYP</name>
<feature type="compositionally biased region" description="Basic and acidic residues" evidence="1">
    <location>
        <begin position="263"/>
        <end position="272"/>
    </location>
</feature>
<feature type="region of interest" description="Disordered" evidence="1">
    <location>
        <begin position="96"/>
        <end position="216"/>
    </location>
</feature>
<feature type="compositionally biased region" description="Low complexity" evidence="1">
    <location>
        <begin position="164"/>
        <end position="184"/>
    </location>
</feature>
<evidence type="ECO:0000259" key="2">
    <source>
        <dbReference type="Pfam" id="PF08911"/>
    </source>
</evidence>
<proteinExistence type="predicted"/>
<comment type="caution">
    <text evidence="3">The sequence shown here is derived from an EMBL/GenBank/DDBJ whole genome shotgun (WGS) entry which is preliminary data.</text>
</comment>
<reference evidence="3 4" key="1">
    <citation type="submission" date="2021-02" db="EMBL/GenBank/DDBJ databases">
        <title>Porcisia hertigi Genome sequencing and assembly.</title>
        <authorList>
            <person name="Almutairi H."/>
            <person name="Gatherer D."/>
        </authorList>
    </citation>
    <scope>NUCLEOTIDE SEQUENCE [LARGE SCALE GENOMIC DNA]</scope>
    <source>
        <strain evidence="3 4">C119</strain>
    </source>
</reference>
<feature type="domain" description="Nuclear pore complex NUP2/50/61" evidence="2">
    <location>
        <begin position="7"/>
        <end position="63"/>
    </location>
</feature>
<dbReference type="Proteomes" id="UP000674318">
    <property type="component" value="Unassembled WGS sequence"/>
</dbReference>
<dbReference type="GO" id="GO:0005643">
    <property type="term" value="C:nuclear pore"/>
    <property type="evidence" value="ECO:0007669"/>
    <property type="project" value="InterPro"/>
</dbReference>
<dbReference type="AlphaFoldDB" id="A0A836L7E8"/>
<dbReference type="GeneID" id="94287026"/>
<accession>A0A836L7E8</accession>
<evidence type="ECO:0000313" key="3">
    <source>
        <dbReference type="EMBL" id="KAG5490778.1"/>
    </source>
</evidence>
<feature type="region of interest" description="Disordered" evidence="1">
    <location>
        <begin position="1"/>
        <end position="42"/>
    </location>
</feature>
<protein>
    <recommendedName>
        <fullName evidence="2">Nuclear pore complex NUP2/50/61 domain-containing protein</fullName>
    </recommendedName>
</protein>
<evidence type="ECO:0000313" key="4">
    <source>
        <dbReference type="Proteomes" id="UP000674318"/>
    </source>
</evidence>
<gene>
    <name evidence="3" type="ORF">JKF63_00900</name>
</gene>
<dbReference type="EMBL" id="JAFJZO010000036">
    <property type="protein sequence ID" value="KAG5490778.1"/>
    <property type="molecule type" value="Genomic_DNA"/>
</dbReference>
<keyword evidence="4" id="KW-1185">Reference proteome</keyword>
<dbReference type="SUPFAM" id="SSF50729">
    <property type="entry name" value="PH domain-like"/>
    <property type="match status" value="1"/>
</dbReference>
<feature type="compositionally biased region" description="Basic and acidic residues" evidence="1">
    <location>
        <begin position="1"/>
        <end position="26"/>
    </location>
</feature>